<dbReference type="Proteomes" id="UP000324800">
    <property type="component" value="Unassembled WGS sequence"/>
</dbReference>
<evidence type="ECO:0000313" key="2">
    <source>
        <dbReference type="Proteomes" id="UP000324800"/>
    </source>
</evidence>
<gene>
    <name evidence="1" type="ORF">EZS28_006966</name>
</gene>
<evidence type="ECO:0008006" key="3">
    <source>
        <dbReference type="Google" id="ProtNLM"/>
    </source>
</evidence>
<proteinExistence type="predicted"/>
<sequence>MNNSDKLAQLRLPKIIKQIAETPEFQKKYPSYGRAAYALLYVYYFNLEDVRKAEVTGSKGIKNAKRWKKKGRFPGKSGPDSVITAEETLELKIRIQNEILDHCPPEIEDITLSILFENDRLEAEAKKIDNSWANHFIDRCAEFRKFRGHVLDEQRFNASTIENIQPYFDWLNQFLQRGYLECNIWSLDETNVQIFQNNGKLAVTFKSTKSNFRKGPPRKLNSTLTLCVSGAGIALPATYLVNSKTAFPEFDFFRKEQIRVQYADSGWQNKESLNLLMIESVFEGIQYWQQKIKKGNGRSLLMIDSHGSRQQL</sequence>
<organism evidence="1 2">
    <name type="scientific">Streblomastix strix</name>
    <dbReference type="NCBI Taxonomy" id="222440"/>
    <lineage>
        <taxon>Eukaryota</taxon>
        <taxon>Metamonada</taxon>
        <taxon>Preaxostyla</taxon>
        <taxon>Oxymonadida</taxon>
        <taxon>Streblomastigidae</taxon>
        <taxon>Streblomastix</taxon>
    </lineage>
</organism>
<evidence type="ECO:0000313" key="1">
    <source>
        <dbReference type="EMBL" id="KAA6397505.1"/>
    </source>
</evidence>
<reference evidence="1 2" key="1">
    <citation type="submission" date="2019-03" db="EMBL/GenBank/DDBJ databases">
        <title>Single cell metagenomics reveals metabolic interactions within the superorganism composed of flagellate Streblomastix strix and complex community of Bacteroidetes bacteria on its surface.</title>
        <authorList>
            <person name="Treitli S.C."/>
            <person name="Kolisko M."/>
            <person name="Husnik F."/>
            <person name="Keeling P."/>
            <person name="Hampl V."/>
        </authorList>
    </citation>
    <scope>NUCLEOTIDE SEQUENCE [LARGE SCALE GENOMIC DNA]</scope>
    <source>
        <strain evidence="1">ST1C</strain>
    </source>
</reference>
<dbReference type="AlphaFoldDB" id="A0A5J4WSX0"/>
<accession>A0A5J4WSX0</accession>
<protein>
    <recommendedName>
        <fullName evidence="3">DDE-1 domain-containing protein</fullName>
    </recommendedName>
</protein>
<comment type="caution">
    <text evidence="1">The sequence shown here is derived from an EMBL/GenBank/DDBJ whole genome shotgun (WGS) entry which is preliminary data.</text>
</comment>
<name>A0A5J4WSX0_9EUKA</name>
<dbReference type="EMBL" id="SNRW01001163">
    <property type="protein sequence ID" value="KAA6397505.1"/>
    <property type="molecule type" value="Genomic_DNA"/>
</dbReference>